<keyword evidence="4 8" id="KW-0031">Aminopeptidase</keyword>
<dbReference type="EC" id="3.4.11.18" evidence="8"/>
<feature type="compositionally biased region" description="Basic residues" evidence="10">
    <location>
        <begin position="26"/>
        <end position="36"/>
    </location>
</feature>
<dbReference type="Proteomes" id="UP000007800">
    <property type="component" value="Unassembled WGS sequence"/>
</dbReference>
<dbReference type="OMA" id="GNGWVYD"/>
<feature type="binding site" evidence="8">
    <location>
        <position position="259"/>
    </location>
    <ligand>
        <name>a divalent metal cation</name>
        <dbReference type="ChEBI" id="CHEBI:60240"/>
        <label>1</label>
    </ligand>
</feature>
<feature type="compositionally biased region" description="Low complexity" evidence="10">
    <location>
        <begin position="37"/>
        <end position="46"/>
    </location>
</feature>
<comment type="cofactor">
    <cofactor evidence="8">
        <name>Co(2+)</name>
        <dbReference type="ChEBI" id="CHEBI:48828"/>
    </cofactor>
    <cofactor evidence="8">
        <name>Zn(2+)</name>
        <dbReference type="ChEBI" id="CHEBI:29105"/>
    </cofactor>
    <cofactor evidence="8">
        <name>Mn(2+)</name>
        <dbReference type="ChEBI" id="CHEBI:29035"/>
    </cofactor>
    <cofactor evidence="8">
        <name>Fe(2+)</name>
        <dbReference type="ChEBI" id="CHEBI:29033"/>
    </cofactor>
    <text evidence="8">Binds 2 divalent metal cations per subunit. Has a high-affinity and a low affinity metal-binding site. The true nature of the physiological cofactor is under debate. The enzyme is active with cobalt, zinc, manganese or divalent iron ions. Most likely, methionine aminopeptidases function as mononuclear Fe(2+)-metalloproteases under physiological conditions, and the catalytically relevant metal-binding site has been assigned to the histidine-containing high-affinity site.</text>
</comment>
<dbReference type="GO" id="GO:0046872">
    <property type="term" value="F:metal ion binding"/>
    <property type="evidence" value="ECO:0007669"/>
    <property type="project" value="UniProtKB-UniRule"/>
</dbReference>
<feature type="binding site" evidence="8">
    <location>
        <position position="462"/>
    </location>
    <ligand>
        <name>a divalent metal cation</name>
        <dbReference type="ChEBI" id="CHEBI:60240"/>
        <label>1</label>
    </ligand>
</feature>
<feature type="binding site" evidence="8">
    <location>
        <position position="462"/>
    </location>
    <ligand>
        <name>a divalent metal cation</name>
        <dbReference type="ChEBI" id="CHEBI:60240"/>
        <label>2</label>
        <note>catalytic</note>
    </ligand>
</feature>
<evidence type="ECO:0000256" key="3">
    <source>
        <dbReference type="ARBA" id="ARBA00001954"/>
    </source>
</evidence>
<dbReference type="SUPFAM" id="SSF55920">
    <property type="entry name" value="Creatinase/aminopeptidase"/>
    <property type="match status" value="1"/>
</dbReference>
<feature type="binding site" evidence="8">
    <location>
        <position position="338"/>
    </location>
    <ligand>
        <name>substrate</name>
    </ligand>
</feature>
<evidence type="ECO:0000256" key="10">
    <source>
        <dbReference type="SAM" id="MobiDB-lite"/>
    </source>
</evidence>
<keyword evidence="8" id="KW-0963">Cytoplasm</keyword>
<feature type="region of interest" description="Disordered" evidence="10">
    <location>
        <begin position="1"/>
        <end position="79"/>
    </location>
</feature>
<dbReference type="PRINTS" id="PR00599">
    <property type="entry name" value="MAPEPTIDASE"/>
</dbReference>
<dbReference type="PANTHER" id="PTHR45777">
    <property type="entry name" value="METHIONINE AMINOPEPTIDASE 2"/>
    <property type="match status" value="1"/>
</dbReference>
<dbReference type="GO" id="GO:0070006">
    <property type="term" value="F:metalloaminopeptidase activity"/>
    <property type="evidence" value="ECO:0007669"/>
    <property type="project" value="UniProtKB-UniRule"/>
</dbReference>
<keyword evidence="6 8" id="KW-0479">Metal-binding</keyword>
<dbReference type="GO" id="GO:0006508">
    <property type="term" value="P:proteolysis"/>
    <property type="evidence" value="ECO:0007669"/>
    <property type="project" value="UniProtKB-KW"/>
</dbReference>
<dbReference type="NCBIfam" id="TIGR00501">
    <property type="entry name" value="met_pdase_II"/>
    <property type="match status" value="1"/>
</dbReference>
<feature type="compositionally biased region" description="Acidic residues" evidence="10">
    <location>
        <begin position="1"/>
        <end position="11"/>
    </location>
</feature>
<comment type="cofactor">
    <cofactor evidence="2">
        <name>Mn(2+)</name>
        <dbReference type="ChEBI" id="CHEBI:29035"/>
    </cofactor>
</comment>
<dbReference type="GO" id="GO:0005737">
    <property type="term" value="C:cytoplasm"/>
    <property type="evidence" value="ECO:0007669"/>
    <property type="project" value="UniProtKB-SubCell"/>
</dbReference>
<accession>C5LIN3</accession>
<name>C5LIN3_PERM5</name>
<evidence type="ECO:0000256" key="8">
    <source>
        <dbReference type="HAMAP-Rule" id="MF_03175"/>
    </source>
</evidence>
<dbReference type="RefSeq" id="XP_002771620.1">
    <property type="nucleotide sequence ID" value="XM_002771574.1"/>
</dbReference>
<dbReference type="Pfam" id="PF00557">
    <property type="entry name" value="Peptidase_M24"/>
    <property type="match status" value="1"/>
</dbReference>
<dbReference type="Gene3D" id="3.90.230.10">
    <property type="entry name" value="Creatinase/methionine aminopeptidase superfamily"/>
    <property type="match status" value="1"/>
</dbReference>
<dbReference type="PANTHER" id="PTHR45777:SF2">
    <property type="entry name" value="METHIONINE AMINOPEPTIDASE 2"/>
    <property type="match status" value="1"/>
</dbReference>
<comment type="subcellular location">
    <subcellularLocation>
        <location evidence="8">Cytoplasm</location>
    </subcellularLocation>
</comment>
<feature type="binding site" evidence="8">
    <location>
        <position position="363"/>
    </location>
    <ligand>
        <name>a divalent metal cation</name>
        <dbReference type="ChEBI" id="CHEBI:60240"/>
        <label>2</label>
        <note>catalytic</note>
    </ligand>
</feature>
<keyword evidence="13" id="KW-1185">Reference proteome</keyword>
<evidence type="ECO:0000256" key="2">
    <source>
        <dbReference type="ARBA" id="ARBA00001936"/>
    </source>
</evidence>
<comment type="cofactor">
    <cofactor evidence="3">
        <name>Fe(2+)</name>
        <dbReference type="ChEBI" id="CHEBI:29033"/>
    </cofactor>
</comment>
<keyword evidence="7 8" id="KW-0378">Hydrolase</keyword>
<evidence type="ECO:0000313" key="13">
    <source>
        <dbReference type="Proteomes" id="UP000007800"/>
    </source>
</evidence>
<dbReference type="Gene3D" id="1.10.10.10">
    <property type="entry name" value="Winged helix-like DNA-binding domain superfamily/Winged helix DNA-binding domain"/>
    <property type="match status" value="1"/>
</dbReference>
<dbReference type="InterPro" id="IPR036005">
    <property type="entry name" value="Creatinase/aminopeptidase-like"/>
</dbReference>
<dbReference type="GO" id="GO:0004239">
    <property type="term" value="F:initiator methionyl aminopeptidase activity"/>
    <property type="evidence" value="ECO:0007669"/>
    <property type="project" value="UniProtKB-UniRule"/>
</dbReference>
<gene>
    <name evidence="12" type="ORF">Pmar_PMAR014653</name>
</gene>
<feature type="binding site" evidence="8">
    <location>
        <position position="228"/>
    </location>
    <ligand>
        <name>substrate</name>
    </ligand>
</feature>
<dbReference type="EMBL" id="GG682243">
    <property type="protein sequence ID" value="EER03436.1"/>
    <property type="molecule type" value="Genomic_DNA"/>
</dbReference>
<evidence type="ECO:0000256" key="6">
    <source>
        <dbReference type="ARBA" id="ARBA00022723"/>
    </source>
</evidence>
<feature type="binding site" evidence="8">
    <location>
        <position position="330"/>
    </location>
    <ligand>
        <name>a divalent metal cation</name>
        <dbReference type="ChEBI" id="CHEBI:60240"/>
        <label>2</label>
        <note>catalytic</note>
    </ligand>
</feature>
<proteinExistence type="inferred from homology"/>
<dbReference type="HAMAP" id="MF_03175">
    <property type="entry name" value="MetAP_2_euk"/>
    <property type="match status" value="1"/>
</dbReference>
<dbReference type="GeneID" id="9047598"/>
<feature type="binding site" evidence="8">
    <location>
        <position position="259"/>
    </location>
    <ligand>
        <name>a divalent metal cation</name>
        <dbReference type="ChEBI" id="CHEBI:60240"/>
        <label>2</label>
        <note>catalytic</note>
    </ligand>
</feature>
<feature type="compositionally biased region" description="Basic residues" evidence="10">
    <location>
        <begin position="66"/>
        <end position="79"/>
    </location>
</feature>
<evidence type="ECO:0000259" key="11">
    <source>
        <dbReference type="Pfam" id="PF00557"/>
    </source>
</evidence>
<comment type="function">
    <text evidence="8 9">Cotranslationally removes the N-terminal methionine from nascent proteins. The N-terminal methionine is often cleaved when the second residue in the primary sequence is small and uncharged (Met-Ala-, Cys, Gly, Pro, Ser, Thr, or Val).</text>
</comment>
<reference evidence="12 13" key="1">
    <citation type="submission" date="2008-07" db="EMBL/GenBank/DDBJ databases">
        <authorList>
            <person name="El-Sayed N."/>
            <person name="Caler E."/>
            <person name="Inman J."/>
            <person name="Amedeo P."/>
            <person name="Hass B."/>
            <person name="Wortman J."/>
        </authorList>
    </citation>
    <scope>NUCLEOTIDE SEQUENCE [LARGE SCALE GENOMIC DNA]</scope>
    <source>
        <strain evidence="13">ATCC 50983 / TXsc</strain>
    </source>
</reference>
<evidence type="ECO:0000256" key="5">
    <source>
        <dbReference type="ARBA" id="ARBA00022670"/>
    </source>
</evidence>
<dbReference type="InParanoid" id="C5LIN3"/>
<dbReference type="InterPro" id="IPR050247">
    <property type="entry name" value="Met_Aminopeptidase_Type2"/>
</dbReference>
<dbReference type="InterPro" id="IPR036388">
    <property type="entry name" value="WH-like_DNA-bd_sf"/>
</dbReference>
<dbReference type="InterPro" id="IPR000994">
    <property type="entry name" value="Pept_M24"/>
</dbReference>
<comment type="catalytic activity">
    <reaction evidence="1 8 9">
        <text>Release of N-terminal amino acids, preferentially methionine, from peptides and arylamides.</text>
        <dbReference type="EC" id="3.4.11.18"/>
    </reaction>
</comment>
<dbReference type="InterPro" id="IPR001714">
    <property type="entry name" value="Pept_M24_MAP"/>
</dbReference>
<dbReference type="AlphaFoldDB" id="C5LIN3"/>
<dbReference type="InterPro" id="IPR036390">
    <property type="entry name" value="WH_DNA-bd_sf"/>
</dbReference>
<organism evidence="13">
    <name type="scientific">Perkinsus marinus (strain ATCC 50983 / TXsc)</name>
    <dbReference type="NCBI Taxonomy" id="423536"/>
    <lineage>
        <taxon>Eukaryota</taxon>
        <taxon>Sar</taxon>
        <taxon>Alveolata</taxon>
        <taxon>Perkinsozoa</taxon>
        <taxon>Perkinsea</taxon>
        <taxon>Perkinsida</taxon>
        <taxon>Perkinsidae</taxon>
        <taxon>Perkinsus</taxon>
    </lineage>
</organism>
<feature type="domain" description="Peptidase M24" evidence="11">
    <location>
        <begin position="157"/>
        <end position="372"/>
    </location>
</feature>
<keyword evidence="5 8" id="KW-0645">Protease</keyword>
<protein>
    <recommendedName>
        <fullName evidence="8">Methionine aminopeptidase 2</fullName>
        <shortName evidence="8">MAP 2</shortName>
        <shortName evidence="8">MetAP 2</shortName>
        <ecNumber evidence="8">3.4.11.18</ecNumber>
    </recommendedName>
    <alternativeName>
        <fullName evidence="8">Peptidase M</fullName>
    </alternativeName>
</protein>
<evidence type="ECO:0000256" key="9">
    <source>
        <dbReference type="RuleBase" id="RU003653"/>
    </source>
</evidence>
<dbReference type="OrthoDB" id="7848262at2759"/>
<feature type="binding site" evidence="8">
    <location>
        <position position="248"/>
    </location>
    <ligand>
        <name>a divalent metal cation</name>
        <dbReference type="ChEBI" id="CHEBI:60240"/>
        <label>1</label>
    </ligand>
</feature>
<evidence type="ECO:0000256" key="4">
    <source>
        <dbReference type="ARBA" id="ARBA00022438"/>
    </source>
</evidence>
<dbReference type="InterPro" id="IPR002468">
    <property type="entry name" value="Pept_M24A_MAP2"/>
</dbReference>
<comment type="similarity">
    <text evidence="8">Belongs to the peptidase M24A family. Methionine aminopeptidase eukaryotic type 2 subfamily.</text>
</comment>
<evidence type="ECO:0000256" key="1">
    <source>
        <dbReference type="ARBA" id="ARBA00000294"/>
    </source>
</evidence>
<dbReference type="CDD" id="cd01088">
    <property type="entry name" value="MetAP2"/>
    <property type="match status" value="1"/>
</dbReference>
<sequence length="481" mass="52845">MPADSEEEEDTLPVTEAPVVQTISASKKRRNKKNKNKAAVVGGEAASPEEGEENVPTNGADEKTATKKRNKKRGHGAKKLPTHVLPAQDNSALRCLGDWKEITTAQTSPPTVQIEKLFPKKSFPLGEIQEYTGSNAYRTTSAEMKEADKVIEEDVINMREAAECHRQVRKYAQTIARPGIKMIDLCQAIEGKTRELLGAPPMGSDDPNFLAKGYGFPTGCSLNNVAAHYSPNYGDNTVLKEGDICKLDFGTQVGGRIADCAFTIAFDPKFDPLIEATKEGTRAGVNFAGIDARFSEIGEVIQEAIESYEFLERDGAEAIPIKAIENLSGHSLGKYQMHGGQGVPIVKNDEPGCMEEGQFYAIETFASTGRGYCIEEGECSHYMRTFDLDSHVASQQLRLKGARGLLHTINKYFSTLPWCRRWLDDCGATRHLLSLKSLVDNEVVVPYPPLVDVKGSYSSQSEHSIILRSTCKEVVTRGDDY</sequence>
<dbReference type="SUPFAM" id="SSF46785">
    <property type="entry name" value="Winged helix' DNA-binding domain"/>
    <property type="match status" value="1"/>
</dbReference>
<evidence type="ECO:0000313" key="12">
    <source>
        <dbReference type="EMBL" id="EER03436.1"/>
    </source>
</evidence>
<evidence type="ECO:0000256" key="7">
    <source>
        <dbReference type="ARBA" id="ARBA00022801"/>
    </source>
</evidence>
<dbReference type="FunCoup" id="C5LIN3">
    <property type="interactions" value="1149"/>
</dbReference>